<protein>
    <recommendedName>
        <fullName evidence="6">Transcription repressor NadR</fullName>
    </recommendedName>
</protein>
<dbReference type="Gene3D" id="3.30.1340.20">
    <property type="entry name" value="3H domain"/>
    <property type="match status" value="1"/>
</dbReference>
<dbReference type="InterPro" id="IPR036388">
    <property type="entry name" value="WH-like_DNA-bd_sf"/>
</dbReference>
<feature type="binding site" evidence="1">
    <location>
        <position position="149"/>
    </location>
    <ligand>
        <name>Ni(2+)</name>
        <dbReference type="ChEBI" id="CHEBI:49786"/>
    </ligand>
</feature>
<keyword evidence="1" id="KW-0533">Nickel</keyword>
<dbReference type="Gene3D" id="1.10.10.10">
    <property type="entry name" value="Winged helix-like DNA-binding domain superfamily/Winged helix DNA-binding domain"/>
    <property type="match status" value="1"/>
</dbReference>
<keyword evidence="5" id="KW-1185">Reference proteome</keyword>
<dbReference type="AlphaFoldDB" id="A0A1I4MQ23"/>
<keyword evidence="1" id="KW-0479">Metal-binding</keyword>
<dbReference type="Pfam" id="PF02829">
    <property type="entry name" value="3H"/>
    <property type="match status" value="1"/>
</dbReference>
<dbReference type="InterPro" id="IPR036390">
    <property type="entry name" value="WH_DNA-bd_sf"/>
</dbReference>
<feature type="binding site" evidence="1">
    <location>
        <position position="82"/>
    </location>
    <ligand>
        <name>Ni(2+)</name>
        <dbReference type="ChEBI" id="CHEBI:49786"/>
    </ligand>
</feature>
<evidence type="ECO:0000313" key="4">
    <source>
        <dbReference type="EMBL" id="SFM05339.1"/>
    </source>
</evidence>
<dbReference type="Proteomes" id="UP000198565">
    <property type="component" value="Unassembled WGS sequence"/>
</dbReference>
<proteinExistence type="predicted"/>
<dbReference type="EMBL" id="FOTR01000007">
    <property type="protein sequence ID" value="SFM05339.1"/>
    <property type="molecule type" value="Genomic_DNA"/>
</dbReference>
<dbReference type="InterPro" id="IPR004173">
    <property type="entry name" value="3H_domain"/>
</dbReference>
<evidence type="ECO:0000259" key="3">
    <source>
        <dbReference type="Pfam" id="PF08279"/>
    </source>
</evidence>
<dbReference type="PANTHER" id="PTHR40068">
    <property type="entry name" value="TRANSCRIPTION REPRESSOR NIAR-RELATED"/>
    <property type="match status" value="1"/>
</dbReference>
<dbReference type="InterPro" id="IPR013196">
    <property type="entry name" value="HTH_11"/>
</dbReference>
<sequence length="177" mass="20176">MTKKLTGKTRRDSLLTWLQNSKTPLTGTELADKANVSRQAIVQDISLLKAHNHPIIATSNGYLYMRAENEKTDFRRVIACNHESKDTKEELYTIVDFGATVEDVIIEHPIYGDLKASLMISSRADVDQFVRKIKEKNAPYLLELTDGIHNHTMVANEEWKLDQAYKALKDKGFIVEQ</sequence>
<feature type="binding site" evidence="1">
    <location>
        <position position="151"/>
    </location>
    <ligand>
        <name>Ni(2+)</name>
        <dbReference type="ChEBI" id="CHEBI:49786"/>
    </ligand>
</feature>
<dbReference type="SUPFAM" id="SSF46785">
    <property type="entry name" value="Winged helix' DNA-binding domain"/>
    <property type="match status" value="1"/>
</dbReference>
<dbReference type="RefSeq" id="WP_091484111.1">
    <property type="nucleotide sequence ID" value="NZ_FOTR01000007.1"/>
</dbReference>
<feature type="domain" description="Helix-turn-helix type 11" evidence="3">
    <location>
        <begin position="10"/>
        <end position="62"/>
    </location>
</feature>
<dbReference type="STRING" id="334253.SAMN04487943_10721"/>
<evidence type="ECO:0000256" key="1">
    <source>
        <dbReference type="PIRSR" id="PIRSR037847-1"/>
    </source>
</evidence>
<evidence type="ECO:0008006" key="6">
    <source>
        <dbReference type="Google" id="ProtNLM"/>
    </source>
</evidence>
<gene>
    <name evidence="4" type="ORF">SAMN04487943_10721</name>
</gene>
<dbReference type="SUPFAM" id="SSF75500">
    <property type="entry name" value="Putative transcriptional regulator TM1602, C-terminal domain"/>
    <property type="match status" value="1"/>
</dbReference>
<feature type="binding site" evidence="1">
    <location>
        <position position="90"/>
    </location>
    <ligand>
        <name>Ni(2+)</name>
        <dbReference type="ChEBI" id="CHEBI:49786"/>
    </ligand>
</feature>
<dbReference type="Pfam" id="PF08279">
    <property type="entry name" value="HTH_11"/>
    <property type="match status" value="1"/>
</dbReference>
<dbReference type="InterPro" id="IPR035922">
    <property type="entry name" value="3H_dom_sf"/>
</dbReference>
<feature type="domain" description="3H" evidence="2">
    <location>
        <begin position="78"/>
        <end position="173"/>
    </location>
</feature>
<dbReference type="PIRSF" id="PIRSF037847">
    <property type="entry name" value="NiaR"/>
    <property type="match status" value="1"/>
</dbReference>
<dbReference type="OrthoDB" id="9792661at2"/>
<accession>A0A1I4MQ23</accession>
<dbReference type="PANTHER" id="PTHR40068:SF1">
    <property type="entry name" value="TRANSCRIPTION REPRESSOR NIAR-RELATED"/>
    <property type="match status" value="1"/>
</dbReference>
<dbReference type="InterPro" id="IPR026043">
    <property type="entry name" value="NadR"/>
</dbReference>
<organism evidence="4 5">
    <name type="scientific">Gracilibacillus orientalis</name>
    <dbReference type="NCBI Taxonomy" id="334253"/>
    <lineage>
        <taxon>Bacteria</taxon>
        <taxon>Bacillati</taxon>
        <taxon>Bacillota</taxon>
        <taxon>Bacilli</taxon>
        <taxon>Bacillales</taxon>
        <taxon>Bacillaceae</taxon>
        <taxon>Gracilibacillus</taxon>
    </lineage>
</organism>
<evidence type="ECO:0000259" key="2">
    <source>
        <dbReference type="Pfam" id="PF02829"/>
    </source>
</evidence>
<reference evidence="5" key="1">
    <citation type="submission" date="2016-10" db="EMBL/GenBank/DDBJ databases">
        <authorList>
            <person name="Varghese N."/>
            <person name="Submissions S."/>
        </authorList>
    </citation>
    <scope>NUCLEOTIDE SEQUENCE [LARGE SCALE GENOMIC DNA]</scope>
    <source>
        <strain evidence="5">CGMCC 1.4250</strain>
    </source>
</reference>
<name>A0A1I4MQ23_9BACI</name>
<dbReference type="GO" id="GO:0046872">
    <property type="term" value="F:metal ion binding"/>
    <property type="evidence" value="ECO:0007669"/>
    <property type="project" value="UniProtKB-KW"/>
</dbReference>
<evidence type="ECO:0000313" key="5">
    <source>
        <dbReference type="Proteomes" id="UP000198565"/>
    </source>
</evidence>